<feature type="compositionally biased region" description="Basic residues" evidence="2">
    <location>
        <begin position="342"/>
        <end position="351"/>
    </location>
</feature>
<keyword evidence="1" id="KW-0175">Coiled coil</keyword>
<evidence type="ECO:0000313" key="4">
    <source>
        <dbReference type="Proteomes" id="UP001391051"/>
    </source>
</evidence>
<evidence type="ECO:0000313" key="3">
    <source>
        <dbReference type="EMBL" id="KAK7941145.1"/>
    </source>
</evidence>
<feature type="region of interest" description="Disordered" evidence="2">
    <location>
        <begin position="436"/>
        <end position="556"/>
    </location>
</feature>
<feature type="compositionally biased region" description="Pro residues" evidence="2">
    <location>
        <begin position="453"/>
        <end position="463"/>
    </location>
</feature>
<reference evidence="3 4" key="1">
    <citation type="submission" date="2023-01" db="EMBL/GenBank/DDBJ databases">
        <title>Analysis of 21 Apiospora genomes using comparative genomics revels a genus with tremendous synthesis potential of carbohydrate active enzymes and secondary metabolites.</title>
        <authorList>
            <person name="Sorensen T."/>
        </authorList>
    </citation>
    <scope>NUCLEOTIDE SEQUENCE [LARGE SCALE GENOMIC DNA]</scope>
    <source>
        <strain evidence="3 4">CBS 24483</strain>
    </source>
</reference>
<dbReference type="GeneID" id="92082816"/>
<comment type="caution">
    <text evidence="3">The sequence shown here is derived from an EMBL/GenBank/DDBJ whole genome shotgun (WGS) entry which is preliminary data.</text>
</comment>
<feature type="compositionally biased region" description="Basic and acidic residues" evidence="2">
    <location>
        <begin position="474"/>
        <end position="485"/>
    </location>
</feature>
<organism evidence="3 4">
    <name type="scientific">Apiospora aurea</name>
    <dbReference type="NCBI Taxonomy" id="335848"/>
    <lineage>
        <taxon>Eukaryota</taxon>
        <taxon>Fungi</taxon>
        <taxon>Dikarya</taxon>
        <taxon>Ascomycota</taxon>
        <taxon>Pezizomycotina</taxon>
        <taxon>Sordariomycetes</taxon>
        <taxon>Xylariomycetidae</taxon>
        <taxon>Amphisphaeriales</taxon>
        <taxon>Apiosporaceae</taxon>
        <taxon>Apiospora</taxon>
    </lineage>
</organism>
<proteinExistence type="predicted"/>
<name>A0ABR1PVV0_9PEZI</name>
<accession>A0ABR1PVV0</accession>
<dbReference type="EMBL" id="JAQQWE010000009">
    <property type="protein sequence ID" value="KAK7941145.1"/>
    <property type="molecule type" value="Genomic_DNA"/>
</dbReference>
<feature type="compositionally biased region" description="Pro residues" evidence="2">
    <location>
        <begin position="296"/>
        <end position="306"/>
    </location>
</feature>
<dbReference type="RefSeq" id="XP_066693897.1">
    <property type="nucleotide sequence ID" value="XM_066849754.1"/>
</dbReference>
<dbReference type="Proteomes" id="UP001391051">
    <property type="component" value="Unassembled WGS sequence"/>
</dbReference>
<gene>
    <name evidence="3" type="ORF">PG986_013532</name>
</gene>
<feature type="compositionally biased region" description="Pro residues" evidence="2">
    <location>
        <begin position="368"/>
        <end position="377"/>
    </location>
</feature>
<keyword evidence="4" id="KW-1185">Reference proteome</keyword>
<feature type="compositionally biased region" description="Polar residues" evidence="2">
    <location>
        <begin position="533"/>
        <end position="548"/>
    </location>
</feature>
<protein>
    <submittedName>
        <fullName evidence="3">Uncharacterized protein</fullName>
    </submittedName>
</protein>
<evidence type="ECO:0000256" key="2">
    <source>
        <dbReference type="SAM" id="MobiDB-lite"/>
    </source>
</evidence>
<feature type="coiled-coil region" evidence="1">
    <location>
        <begin position="146"/>
        <end position="208"/>
    </location>
</feature>
<feature type="region of interest" description="Disordered" evidence="2">
    <location>
        <begin position="236"/>
        <end position="418"/>
    </location>
</feature>
<evidence type="ECO:0000256" key="1">
    <source>
        <dbReference type="SAM" id="Coils"/>
    </source>
</evidence>
<sequence>MFQLYPRVNVVKGIPGSWRKLRWGLWGALSSILQIANSLIDSTRELRRSIKTAKAAPKEMTYFYNEASIFTLLIETLHDLAKDAPKPTELEAVRKRDRLLGNIKQQCDVVRGGVEELVSKFDRTYSNTRVMTVWARVLWVIRRPDLEQLQLQMNDTKMTLNTLTIMLQWDDAKSRGQRDRIRRLKRQLKEAREGMEQAKKELQAYVERQYIMDNRPSGKMDAMLDSTRVIEGFVDQALDADSQHRREERRRKRAQREERTPPSHDLMAVNLGERGRRPPSPPPDDPDKFGSGPSRPKSPGPGPPPGDIGRGAITSNPSPLQVPPVTNGEMQDELVEETRPRSLSRPRHKVHQGSPALPLPVVPLEHASPPPSPPTTPPGNGLRQQNQSSEKTRPRGSPSQSPDVQRGLPLSPSLTNQIVDNVWQDLLWREMMEEVRPPGYSSPLPGVERHSPLPSPPPPVPPRPEPRRRRRRAVISEERGYRPSDAKAYVANRTNGAPPPETEPKEEEQQQQQQQQQRPHGRPMRLARDERALSSQARAKQMLQQAQEENAPRRKL</sequence>